<keyword evidence="2" id="KW-1185">Reference proteome</keyword>
<proteinExistence type="predicted"/>
<dbReference type="GeneID" id="95598126"/>
<dbReference type="RefSeq" id="WP_267257938.1">
    <property type="nucleotide sequence ID" value="NZ_CP084204.1"/>
</dbReference>
<evidence type="ECO:0000313" key="2">
    <source>
        <dbReference type="Proteomes" id="UP001164506"/>
    </source>
</evidence>
<sequence>MVVVTGSTSVGRTDQRAAFPHGAAAGDALAVLPPDWADGDPAPLLLPGA</sequence>
<reference evidence="1" key="1">
    <citation type="submission" date="2021-09" db="EMBL/GenBank/DDBJ databases">
        <title>Complete genome sequence and metabolic characterization of Streptomyces tanashiensis DSM 731 the producer of antibacterial Kalafungin and diverse secondary metabolites.</title>
        <authorList>
            <person name="Abbasi M.N."/>
            <person name="Anwar M.N."/>
            <person name="Alam K."/>
            <person name="Shoaib M."/>
            <person name="Lin Z."/>
            <person name="Hayat M."/>
            <person name="Ali M.I."/>
            <person name="Malik H.M.T."/>
            <person name="Ahmed I."/>
            <person name="Li A."/>
            <person name="Hailong Wang H."/>
            <person name="Zhang Y."/>
        </authorList>
    </citation>
    <scope>NUCLEOTIDE SEQUENCE</scope>
    <source>
        <strain evidence="1">Kala</strain>
    </source>
</reference>
<dbReference type="Proteomes" id="UP001164506">
    <property type="component" value="Chromosome"/>
</dbReference>
<dbReference type="EMBL" id="CP084204">
    <property type="protein sequence ID" value="UZX19535.1"/>
    <property type="molecule type" value="Genomic_DNA"/>
</dbReference>
<gene>
    <name evidence="1" type="ORF">LDH80_01750</name>
</gene>
<evidence type="ECO:0000313" key="1">
    <source>
        <dbReference type="EMBL" id="UZX19535.1"/>
    </source>
</evidence>
<name>A0ABY6QPB9_9ACTN</name>
<organism evidence="1 2">
    <name type="scientific">Streptomyces tanashiensis</name>
    <dbReference type="NCBI Taxonomy" id="67367"/>
    <lineage>
        <taxon>Bacteria</taxon>
        <taxon>Bacillati</taxon>
        <taxon>Actinomycetota</taxon>
        <taxon>Actinomycetes</taxon>
        <taxon>Kitasatosporales</taxon>
        <taxon>Streptomycetaceae</taxon>
        <taxon>Streptomyces</taxon>
    </lineage>
</organism>
<protein>
    <submittedName>
        <fullName evidence="1">Uncharacterized protein</fullName>
    </submittedName>
</protein>
<accession>A0ABY6QPB9</accession>